<evidence type="ECO:0000256" key="2">
    <source>
        <dbReference type="ARBA" id="ARBA00023125"/>
    </source>
</evidence>
<dbReference type="Gene3D" id="1.10.357.10">
    <property type="entry name" value="Tetracycline Repressor, domain 2"/>
    <property type="match status" value="1"/>
</dbReference>
<dbReference type="InterPro" id="IPR009057">
    <property type="entry name" value="Homeodomain-like_sf"/>
</dbReference>
<dbReference type="PROSITE" id="PS50977">
    <property type="entry name" value="HTH_TETR_2"/>
    <property type="match status" value="1"/>
</dbReference>
<dbReference type="SUPFAM" id="SSF46689">
    <property type="entry name" value="Homeodomain-like"/>
    <property type="match status" value="1"/>
</dbReference>
<dbReference type="Proteomes" id="UP001203761">
    <property type="component" value="Unassembled WGS sequence"/>
</dbReference>
<keyword evidence="1" id="KW-0805">Transcription regulation</keyword>
<evidence type="ECO:0000313" key="7">
    <source>
        <dbReference type="EMBL" id="MCL6421990.1"/>
    </source>
</evidence>
<accession>A0ABT0QZ61</accession>
<dbReference type="InterPro" id="IPR023772">
    <property type="entry name" value="DNA-bd_HTH_TetR-type_CS"/>
</dbReference>
<feature type="DNA-binding region" description="H-T-H motif" evidence="4">
    <location>
        <begin position="27"/>
        <end position="46"/>
    </location>
</feature>
<evidence type="ECO:0000259" key="6">
    <source>
        <dbReference type="PROSITE" id="PS50977"/>
    </source>
</evidence>
<keyword evidence="2 4" id="KW-0238">DNA-binding</keyword>
<gene>
    <name evidence="7" type="ORF">Bequi_01075</name>
</gene>
<name>A0ABT0QZ61_9MICO</name>
<feature type="region of interest" description="Disordered" evidence="5">
    <location>
        <begin position="249"/>
        <end position="281"/>
    </location>
</feature>
<feature type="region of interest" description="Disordered" evidence="5">
    <location>
        <begin position="168"/>
        <end position="209"/>
    </location>
</feature>
<dbReference type="InterPro" id="IPR050109">
    <property type="entry name" value="HTH-type_TetR-like_transc_reg"/>
</dbReference>
<dbReference type="PANTHER" id="PTHR30055">
    <property type="entry name" value="HTH-TYPE TRANSCRIPTIONAL REGULATOR RUTR"/>
    <property type="match status" value="1"/>
</dbReference>
<comment type="caution">
    <text evidence="7">The sequence shown here is derived from an EMBL/GenBank/DDBJ whole genome shotgun (WGS) entry which is preliminary data.</text>
</comment>
<dbReference type="InterPro" id="IPR001647">
    <property type="entry name" value="HTH_TetR"/>
</dbReference>
<reference evidence="7" key="1">
    <citation type="submission" date="2022-02" db="EMBL/GenBank/DDBJ databases">
        <authorList>
            <person name="Lee M."/>
            <person name="Kim S.-J."/>
            <person name="Jung M.-Y."/>
        </authorList>
    </citation>
    <scope>NUCLEOTIDE SEQUENCE</scope>
    <source>
        <strain evidence="7">JHP9</strain>
    </source>
</reference>
<dbReference type="RefSeq" id="WP_249736154.1">
    <property type="nucleotide sequence ID" value="NZ_JAKNCJ010000001.1"/>
</dbReference>
<evidence type="ECO:0000256" key="3">
    <source>
        <dbReference type="ARBA" id="ARBA00023163"/>
    </source>
</evidence>
<dbReference type="PANTHER" id="PTHR30055:SF234">
    <property type="entry name" value="HTH-TYPE TRANSCRIPTIONAL REGULATOR BETI"/>
    <property type="match status" value="1"/>
</dbReference>
<evidence type="ECO:0000256" key="5">
    <source>
        <dbReference type="SAM" id="MobiDB-lite"/>
    </source>
</evidence>
<feature type="domain" description="HTH tetR-type" evidence="6">
    <location>
        <begin position="4"/>
        <end position="64"/>
    </location>
</feature>
<keyword evidence="8" id="KW-1185">Reference proteome</keyword>
<protein>
    <submittedName>
        <fullName evidence="7">TetR/AcrR family transcriptional regulator</fullName>
    </submittedName>
</protein>
<dbReference type="EMBL" id="JAKNCJ010000001">
    <property type="protein sequence ID" value="MCL6421990.1"/>
    <property type="molecule type" value="Genomic_DNA"/>
</dbReference>
<dbReference type="Pfam" id="PF00440">
    <property type="entry name" value="TetR_N"/>
    <property type="match status" value="1"/>
</dbReference>
<dbReference type="PROSITE" id="PS01081">
    <property type="entry name" value="HTH_TETR_1"/>
    <property type="match status" value="1"/>
</dbReference>
<organism evidence="7 8">
    <name type="scientific">Brachybacterium equifaecis</name>
    <dbReference type="NCBI Taxonomy" id="2910770"/>
    <lineage>
        <taxon>Bacteria</taxon>
        <taxon>Bacillati</taxon>
        <taxon>Actinomycetota</taxon>
        <taxon>Actinomycetes</taxon>
        <taxon>Micrococcales</taxon>
        <taxon>Dermabacteraceae</taxon>
        <taxon>Brachybacterium</taxon>
    </lineage>
</organism>
<sequence length="281" mass="29210">MPRAKRRAQLLTIATIQFVRDGYQASSMDDIAAAAGVTKPVLYQHFDSKDDLYLAVLETIGEDLLAAARRLRHIDGSTHARARFGLVALHDVLLPQGALRLLLGNEYVSPAASQITERILSELARSVAAVLADHRDLGELEALVLGRSLVGVLQSTVEMLREVENAAAGAAADPQRPAPPAEGEAAAGGDARSDDEATAPAATAPTMTAPAMPELVSGLAAPGGSPEALAARRRLLLDVLTDFLIGGLTAFSPHPGADPGTDSVPDSEPSVNADPAVGRTQ</sequence>
<evidence type="ECO:0000313" key="8">
    <source>
        <dbReference type="Proteomes" id="UP001203761"/>
    </source>
</evidence>
<keyword evidence="3" id="KW-0804">Transcription</keyword>
<proteinExistence type="predicted"/>
<feature type="compositionally biased region" description="Low complexity" evidence="5">
    <location>
        <begin position="198"/>
        <end position="209"/>
    </location>
</feature>
<dbReference type="PRINTS" id="PR00455">
    <property type="entry name" value="HTHTETR"/>
</dbReference>
<evidence type="ECO:0000256" key="1">
    <source>
        <dbReference type="ARBA" id="ARBA00023015"/>
    </source>
</evidence>
<evidence type="ECO:0000256" key="4">
    <source>
        <dbReference type="PROSITE-ProRule" id="PRU00335"/>
    </source>
</evidence>
<feature type="compositionally biased region" description="Low complexity" evidence="5">
    <location>
        <begin position="168"/>
        <end position="190"/>
    </location>
</feature>